<evidence type="ECO:0008006" key="3">
    <source>
        <dbReference type="Google" id="ProtNLM"/>
    </source>
</evidence>
<sequence length="191" mass="19818">MPGRPLRLITGVHFDVLDVPAEAGAQALRHLAPGSPVALRGDRMELLVAAGSAEELPGLLDWLEWSAVALDLRVLGTGDAMEAPAPPATGSLRAGFVPPVRGLAQGEGVAMRSRSVPRSVQGAAVWLRPPGAGSEAEASLPALPAVGREGSAPDLVRLVDTVAAQCHRIRLRRLGAGLPTVCRRDQALAFS</sequence>
<dbReference type="AlphaFoldDB" id="A0A1D7YNK4"/>
<reference evidence="2" key="1">
    <citation type="submission" date="2016-09" db="EMBL/GenBank/DDBJ databases">
        <title>Streptomyces puniciscabiei strain:TW1S1 Genome sequencing and assembly.</title>
        <authorList>
            <person name="Kim M.-K."/>
            <person name="Kim S.B."/>
        </authorList>
    </citation>
    <scope>NUCLEOTIDE SEQUENCE [LARGE SCALE GENOMIC DNA]</scope>
    <source>
        <strain evidence="2">TW1S1</strain>
    </source>
</reference>
<gene>
    <name evidence="1" type="ORF">BFF78_18990</name>
</gene>
<organism evidence="1 2">
    <name type="scientific">Streptomyces fodineus</name>
    <dbReference type="NCBI Taxonomy" id="1904616"/>
    <lineage>
        <taxon>Bacteria</taxon>
        <taxon>Bacillati</taxon>
        <taxon>Actinomycetota</taxon>
        <taxon>Actinomycetes</taxon>
        <taxon>Kitasatosporales</taxon>
        <taxon>Streptomycetaceae</taxon>
        <taxon>Streptomyces</taxon>
    </lineage>
</organism>
<name>A0A1D7YNK4_9ACTN</name>
<dbReference type="EMBL" id="CP017248">
    <property type="protein sequence ID" value="AOR37175.1"/>
    <property type="molecule type" value="Genomic_DNA"/>
</dbReference>
<keyword evidence="2" id="KW-1185">Reference proteome</keyword>
<accession>A0A1D7YNK4</accession>
<evidence type="ECO:0000313" key="2">
    <source>
        <dbReference type="Proteomes" id="UP000094960"/>
    </source>
</evidence>
<dbReference type="InterPro" id="IPR047919">
    <property type="entry name" value="SCO3374-like"/>
</dbReference>
<dbReference type="Proteomes" id="UP000094960">
    <property type="component" value="Chromosome"/>
</dbReference>
<dbReference type="KEGG" id="spun:BFF78_18990"/>
<evidence type="ECO:0000313" key="1">
    <source>
        <dbReference type="EMBL" id="AOR37175.1"/>
    </source>
</evidence>
<dbReference type="NCBIfam" id="NF040464">
    <property type="entry name" value="SCO3374_fam"/>
    <property type="match status" value="1"/>
</dbReference>
<protein>
    <recommendedName>
        <fullName evidence="3">Proline-rich protein</fullName>
    </recommendedName>
</protein>
<proteinExistence type="predicted"/>